<protein>
    <recommendedName>
        <fullName evidence="10">Type I restriction enzyme endonuclease subunit</fullName>
        <shortName evidence="10">R protein</shortName>
        <ecNumber evidence="10">3.1.21.3</ecNumber>
    </recommendedName>
</protein>
<dbReference type="Proteomes" id="UP000266258">
    <property type="component" value="Unassembled WGS sequence"/>
</dbReference>
<evidence type="ECO:0000256" key="8">
    <source>
        <dbReference type="ARBA" id="ARBA00022840"/>
    </source>
</evidence>
<dbReference type="GO" id="GO:0005524">
    <property type="term" value="F:ATP binding"/>
    <property type="evidence" value="ECO:0007669"/>
    <property type="project" value="UniProtKB-KW"/>
</dbReference>
<dbReference type="PANTHER" id="PTHR30195">
    <property type="entry name" value="TYPE I SITE-SPECIFIC DEOXYRIBONUCLEASE PROTEIN SUBUNIT M AND R"/>
    <property type="match status" value="1"/>
</dbReference>
<dbReference type="InterPro" id="IPR004473">
    <property type="entry name" value="Restrct_endonuc_typeI_HsdR"/>
</dbReference>
<dbReference type="GO" id="GO:0003677">
    <property type="term" value="F:DNA binding"/>
    <property type="evidence" value="ECO:0007669"/>
    <property type="project" value="UniProtKB-KW"/>
</dbReference>
<evidence type="ECO:0000256" key="1">
    <source>
        <dbReference type="ARBA" id="ARBA00000851"/>
    </source>
</evidence>
<keyword evidence="7 10" id="KW-0378">Hydrolase</keyword>
<comment type="caution">
    <text evidence="12">The sequence shown here is derived from an EMBL/GenBank/DDBJ whole genome shotgun (WGS) entry which is preliminary data.</text>
</comment>
<dbReference type="AlphaFoldDB" id="A0A3A1Y4Q3"/>
<evidence type="ECO:0000313" key="13">
    <source>
        <dbReference type="Proteomes" id="UP000266258"/>
    </source>
</evidence>
<keyword evidence="3" id="KW-0540">Nuclease</keyword>
<dbReference type="Pfam" id="PF04313">
    <property type="entry name" value="HSDR_N"/>
    <property type="match status" value="1"/>
</dbReference>
<evidence type="ECO:0000256" key="10">
    <source>
        <dbReference type="RuleBase" id="RU364115"/>
    </source>
</evidence>
<keyword evidence="8 10" id="KW-0067">ATP-binding</keyword>
<evidence type="ECO:0000256" key="2">
    <source>
        <dbReference type="ARBA" id="ARBA00008598"/>
    </source>
</evidence>
<evidence type="ECO:0000313" key="12">
    <source>
        <dbReference type="EMBL" id="RIY32246.1"/>
    </source>
</evidence>
<dbReference type="CDD" id="cd22332">
    <property type="entry name" value="HsdR_N"/>
    <property type="match status" value="1"/>
</dbReference>
<dbReference type="EMBL" id="NRJH01000043">
    <property type="protein sequence ID" value="RIY32246.1"/>
    <property type="molecule type" value="Genomic_DNA"/>
</dbReference>
<dbReference type="InterPro" id="IPR007409">
    <property type="entry name" value="Restrct_endonuc_type1_HsdR_N"/>
</dbReference>
<gene>
    <name evidence="12" type="ORF">CJP74_04995</name>
</gene>
<dbReference type="InterPro" id="IPR055180">
    <property type="entry name" value="HsdR_RecA-like_helicase_dom_2"/>
</dbReference>
<dbReference type="GO" id="GO:0009307">
    <property type="term" value="P:DNA restriction-modification system"/>
    <property type="evidence" value="ECO:0007669"/>
    <property type="project" value="UniProtKB-KW"/>
</dbReference>
<dbReference type="SUPFAM" id="SSF52540">
    <property type="entry name" value="P-loop containing nucleoside triphosphate hydrolases"/>
    <property type="match status" value="1"/>
</dbReference>
<reference evidence="12 13" key="1">
    <citation type="submission" date="2017-08" db="EMBL/GenBank/DDBJ databases">
        <title>Reclassification of Bisgaard taxon 37 and 44.</title>
        <authorList>
            <person name="Christensen H."/>
        </authorList>
    </citation>
    <scope>NUCLEOTIDE SEQUENCE [LARGE SCALE GENOMIC DNA]</scope>
    <source>
        <strain evidence="12 13">B96_4</strain>
    </source>
</reference>
<dbReference type="SMART" id="SM00487">
    <property type="entry name" value="DEXDc"/>
    <property type="match status" value="1"/>
</dbReference>
<comment type="catalytic activity">
    <reaction evidence="1 10">
        <text>Endonucleolytic cleavage of DNA to give random double-stranded fragments with terminal 5'-phosphates, ATP is simultaneously hydrolyzed.</text>
        <dbReference type="EC" id="3.1.21.3"/>
    </reaction>
</comment>
<evidence type="ECO:0000256" key="4">
    <source>
        <dbReference type="ARBA" id="ARBA00022741"/>
    </source>
</evidence>
<dbReference type="InterPro" id="IPR014001">
    <property type="entry name" value="Helicase_ATP-bd"/>
</dbReference>
<dbReference type="EC" id="3.1.21.3" evidence="10"/>
<evidence type="ECO:0000256" key="3">
    <source>
        <dbReference type="ARBA" id="ARBA00022722"/>
    </source>
</evidence>
<dbReference type="Pfam" id="PF22679">
    <property type="entry name" value="T1R_D3-like"/>
    <property type="match status" value="1"/>
</dbReference>
<dbReference type="CDD" id="cd18800">
    <property type="entry name" value="SF2_C_EcoR124I-like"/>
    <property type="match status" value="1"/>
</dbReference>
<keyword evidence="4 10" id="KW-0547">Nucleotide-binding</keyword>
<proteinExistence type="inferred from homology"/>
<keyword evidence="13" id="KW-1185">Reference proteome</keyword>
<dbReference type="InterPro" id="IPR040980">
    <property type="entry name" value="SWI2_SNF2"/>
</dbReference>
<comment type="similarity">
    <text evidence="2 10">Belongs to the HsdR family.</text>
</comment>
<name>A0A3A1Y4Q3_9GAMM</name>
<dbReference type="GO" id="GO:0009035">
    <property type="term" value="F:type I site-specific deoxyribonuclease activity"/>
    <property type="evidence" value="ECO:0007669"/>
    <property type="project" value="UniProtKB-EC"/>
</dbReference>
<keyword evidence="6" id="KW-0255">Endonuclease</keyword>
<feature type="domain" description="Helicase ATP-binding" evidence="11">
    <location>
        <begin position="276"/>
        <end position="429"/>
    </location>
</feature>
<sequence length="1067" mass="122793">MADYKAQYLIKNLDWQPLILKENSEEELWQNFRRILVQNNQDVLGKTPLSDNEFARIKLQITSLDSPFKAGQFIYGFGGTTQVYIERDDGSPACFTIFRQNEIGAGNSVYQVLHGFKRLPQIPGKPTRVFDTTLLINGLPLIQIEEKPSVCEVDQALNLMHQYIKENLYTGIFSTLQILIGMTPNGVKYMANTTADKFNKEFAFSWQRDSFAKNKNPIVHKWNDFARTMLTRAFAHVMAANFMIIDSDVRQSSLKVMRPYQVYATIAALSAVTKHQFGGRYGKLGYIWHTTGSGKTITSFKTAWLASRLPNVQKVVFVVDRVALTKQTLEKYRAYDPNFKGGTTSVDSDIHSTSNIFELYDLLKRRDAKIIITTLQKLKRLVSLREYVPNKINTLFIVDEAHRSTGSELFEQIQEAFPNSAWLGYTGTPVLYPTPANPRTTEDIFGPLMHKYIVNDAIRDSNVLGFKVDFKSTSPYQEHYAQTIAQFADYDKEEREQLALEANAKFMDEEKVDPSFYYLNAEHVRDVVADIFANWQHNSSNFQYSAILTTGSGCQAPSSPMVDMFYQEFKRVNAERKEQGLFTLNVAMTYSDAMGEQNQAKDVLDQAIADYNQTFGTAHSREEINLYFNDVIERISHKSHEGKYLDLVIVIDQLLTGFDAPMINTLYIDRPLRGAGLVQAYSRTNRITKMLEKPFGNIVHYRWPHNSKYEMLRAFATYALGEEFEDYGILEKEIYKTKTLAPAYSKVLAKLKEIVKKLRELTQDFTQIPATFSEQELMLELVRKYSFTLAQVKQYTYAPGRSQKNLYSYSDPQAFYQTIGISSEQEQDLMWLLTPKLRESITKTLGVESFEVETQINLVQDVPISYDYLGDLFSKYINQIHALRATSKRLPKLLEYLENRVDLSKKRFNKKELEFAQLWQDLHKYLESVKEKDEVTYRKALQAIEAINQGFFPGEGTTYPVAYGEASEVILPAANLRVYEQIRKFTDYWGISHVVDPEDLLEWFKIHSQGSRTDLALYPKLRNIDKDLGSSYKDHADPNVARLPSLFYYYDLVNALYEFADGQAEYI</sequence>
<dbReference type="PANTHER" id="PTHR30195:SF16">
    <property type="entry name" value="TYPE I RESTRICTION ENZYME ENDONUCLEASE SUBUNIT"/>
    <property type="match status" value="1"/>
</dbReference>
<evidence type="ECO:0000256" key="5">
    <source>
        <dbReference type="ARBA" id="ARBA00022747"/>
    </source>
</evidence>
<comment type="function">
    <text evidence="10">Subunit R is required for both nuclease and ATPase activities, but not for modification.</text>
</comment>
<dbReference type="InterPro" id="IPR051268">
    <property type="entry name" value="Type-I_R_enzyme_R_subunit"/>
</dbReference>
<dbReference type="PROSITE" id="PS51192">
    <property type="entry name" value="HELICASE_ATP_BIND_1"/>
    <property type="match status" value="1"/>
</dbReference>
<evidence type="ECO:0000256" key="6">
    <source>
        <dbReference type="ARBA" id="ARBA00022759"/>
    </source>
</evidence>
<evidence type="ECO:0000259" key="11">
    <source>
        <dbReference type="PROSITE" id="PS51192"/>
    </source>
</evidence>
<dbReference type="Gene3D" id="3.40.50.300">
    <property type="entry name" value="P-loop containing nucleotide triphosphate hydrolases"/>
    <property type="match status" value="2"/>
</dbReference>
<dbReference type="OrthoDB" id="9758243at2"/>
<accession>A0A3A1Y4Q3</accession>
<keyword evidence="5 10" id="KW-0680">Restriction system</keyword>
<evidence type="ECO:0000256" key="7">
    <source>
        <dbReference type="ARBA" id="ARBA00022801"/>
    </source>
</evidence>
<comment type="subunit">
    <text evidence="10">The type I restriction/modification system is composed of three polypeptides R, M and S.</text>
</comment>
<dbReference type="NCBIfam" id="TIGR00348">
    <property type="entry name" value="hsdR"/>
    <property type="match status" value="1"/>
</dbReference>
<organism evidence="12 13">
    <name type="scientific">Psittacicella melopsittaci</name>
    <dbReference type="NCBI Taxonomy" id="2028576"/>
    <lineage>
        <taxon>Bacteria</taxon>
        <taxon>Pseudomonadati</taxon>
        <taxon>Pseudomonadota</taxon>
        <taxon>Gammaproteobacteria</taxon>
        <taxon>Pasteurellales</taxon>
        <taxon>Psittacicellaceae</taxon>
        <taxon>Psittacicella</taxon>
    </lineage>
</organism>
<dbReference type="Gene3D" id="3.90.1570.50">
    <property type="match status" value="1"/>
</dbReference>
<dbReference type="Pfam" id="PF18766">
    <property type="entry name" value="SWI2_SNF2"/>
    <property type="match status" value="1"/>
</dbReference>
<dbReference type="RefSeq" id="WP_119497184.1">
    <property type="nucleotide sequence ID" value="NZ_NRJH01000043.1"/>
</dbReference>
<dbReference type="InterPro" id="IPR027417">
    <property type="entry name" value="P-loop_NTPase"/>
</dbReference>
<keyword evidence="9 10" id="KW-0238">DNA-binding</keyword>
<evidence type="ECO:0000256" key="9">
    <source>
        <dbReference type="ARBA" id="ARBA00023125"/>
    </source>
</evidence>